<feature type="domain" description="EGF-like" evidence="16">
    <location>
        <begin position="1108"/>
        <end position="1144"/>
    </location>
</feature>
<evidence type="ECO:0000256" key="1">
    <source>
        <dbReference type="ARBA" id="ARBA00004479"/>
    </source>
</evidence>
<comment type="caution">
    <text evidence="12">Lacks conserved residue(s) required for the propagation of feature annotation.</text>
</comment>
<feature type="domain" description="EGF-like" evidence="16">
    <location>
        <begin position="30"/>
        <end position="67"/>
    </location>
</feature>
<dbReference type="AlphaFoldDB" id="A0AAV2BML7"/>
<dbReference type="InterPro" id="IPR000033">
    <property type="entry name" value="LDLR_classB_rpt"/>
</dbReference>
<dbReference type="PROSITE" id="PS51120">
    <property type="entry name" value="LDLRB"/>
    <property type="match status" value="3"/>
</dbReference>
<dbReference type="GO" id="GO:0005509">
    <property type="term" value="F:calcium ion binding"/>
    <property type="evidence" value="ECO:0007669"/>
    <property type="project" value="InterPro"/>
</dbReference>
<evidence type="ECO:0000256" key="2">
    <source>
        <dbReference type="ARBA" id="ARBA00022536"/>
    </source>
</evidence>
<sequence>MLHSQFGFERINMAIVYMLLLILVSKGLADLDECKTEGFCSQFCANLNGSYACSCMEGYQLINRTCQATGADPVLFFATLKGISALNLRTEQSRTIHYSVKNAAIIAIDPLESRVYWNEFSNQIAIYSSNLDGSDVLSVVTNGLLTAEDMAVDYVAKNLYLTDSYLKQVLVCKMDGSMCLTLHKTGADKPRGIALDPSEGLLYWTDWGNHTAGIYRSDMDGSNRVTLVSEDIVWPNGVAIDHATNRLYWCDANTQTIEFINLDSQIRKVVIKDEQSHPYSLTVFEDFVYWSDWKSLTIKSANKFTGHIIHVMKKSQHRHIMGINIYHPVLAINASNPCQNNSCSHICLIAPMNNYRCACATGYRLDSNGRTCVVDDSHPMLFAHDRTRVYRIWYEAAGNRAIDVLPVHFESIGRLAYDWESKILFISDLVSSAIYSVNMKTLSRRSLLKNITTPEGLAFDSESGNLYWVDFSNGTVEVISPKTLKSAVVIRHLDKPCDVVLMPNSGQMFVSFILDRPRIIMFDMDGRNEKVINANVGSLLAISIQPSVSLLYWADLKNGTISSTNYSHPTSEPKVLVENVGELTSLAVNEKYLFWTKSKSHELHLKSFNHSYSPVISVPGEKSDDMINGVIYASSTTNGKSAGELECAKDNGGCSYLCLTSPTGGSCACPNGMMLSQDGKTCMACEDYVCPVSGECISWTKVCDGIHDCSDLKDEGSLCDNSCSNGSCSHKCQKTPQGPKCSCYEGYLLSGDGVSCEVDVSKCNIPGRCSHFCNITKNGLKCSCANGYYLETDLRTCKAVGDEAHLAYMSANAIQSIGLETHSRQVYIRSNFVLVNGMGYDVHEGIFFWVERKKKTIKSYSIDSAQHGVLLKTHQEPLLLRRDWVTKNIFYTTDEGSIVCCNGNGNYCTSVVTNASFPISGFDISPAFGFLFWSVSWHHNHSSISGVIEKSNMDGSFREVIVSEHIFSPIAIAVDPVLQIIFWCDSVLGVLESTDFNGLQRRKIVDHLNYPISMAVFEDYIYWSDGARNSLSRCDKFSGKDRVTLLTADTQIYFLTIIHKAAQMQGENRCADSNCSQICFPTRTSFVCKCADRDLVDASNCENGSLSSNHSCPEDYCFQNADCVVYGDRYVCRCPLHFSGDRCEKSAQYAQHSRNSSNEPHPVWFVCGVLIVICICLFMTSAFFYQRYRRTSAKMYFDLTAQYLNTASSQGSCETLENVGKYAQPDSQLEDERQRVIIT</sequence>
<protein>
    <recommendedName>
        <fullName evidence="16">EGF-like domain-containing protein</fullName>
    </recommendedName>
</protein>
<dbReference type="PROSITE" id="PS01187">
    <property type="entry name" value="EGF_CA"/>
    <property type="match status" value="1"/>
</dbReference>
<dbReference type="Pfam" id="PF07645">
    <property type="entry name" value="EGF_CA"/>
    <property type="match status" value="1"/>
</dbReference>
<dbReference type="PROSITE" id="PS01186">
    <property type="entry name" value="EGF_2"/>
    <property type="match status" value="2"/>
</dbReference>
<dbReference type="Gene3D" id="2.10.25.10">
    <property type="entry name" value="Laminin"/>
    <property type="match status" value="4"/>
</dbReference>
<dbReference type="InterPro" id="IPR026823">
    <property type="entry name" value="cEGF"/>
</dbReference>
<dbReference type="SUPFAM" id="SSF57184">
    <property type="entry name" value="Growth factor receptor domain"/>
    <property type="match status" value="1"/>
</dbReference>
<dbReference type="InterPro" id="IPR011042">
    <property type="entry name" value="6-blade_b-propeller_TolB-like"/>
</dbReference>
<evidence type="ECO:0000256" key="7">
    <source>
        <dbReference type="ARBA" id="ARBA00022989"/>
    </source>
</evidence>
<evidence type="ECO:0000256" key="14">
    <source>
        <dbReference type="SAM" id="Phobius"/>
    </source>
</evidence>
<evidence type="ECO:0000313" key="17">
    <source>
        <dbReference type="EMBL" id="CAL1296719.1"/>
    </source>
</evidence>
<dbReference type="PROSITE" id="PS00022">
    <property type="entry name" value="EGF_1"/>
    <property type="match status" value="1"/>
</dbReference>
<keyword evidence="3" id="KW-0254">Endocytosis</keyword>
<dbReference type="SUPFAM" id="SSF63825">
    <property type="entry name" value="YWTD domain"/>
    <property type="match status" value="3"/>
</dbReference>
<keyword evidence="11" id="KW-0325">Glycoprotein</keyword>
<keyword evidence="7 14" id="KW-1133">Transmembrane helix</keyword>
<dbReference type="InterPro" id="IPR049883">
    <property type="entry name" value="NOTCH1_EGF-like"/>
</dbReference>
<evidence type="ECO:0000259" key="16">
    <source>
        <dbReference type="PROSITE" id="PS50026"/>
    </source>
</evidence>
<evidence type="ECO:0000313" key="18">
    <source>
        <dbReference type="Proteomes" id="UP001497382"/>
    </source>
</evidence>
<evidence type="ECO:0000256" key="9">
    <source>
        <dbReference type="ARBA" id="ARBA00023157"/>
    </source>
</evidence>
<evidence type="ECO:0000256" key="11">
    <source>
        <dbReference type="ARBA" id="ARBA00023180"/>
    </source>
</evidence>
<keyword evidence="10" id="KW-0675">Receptor</keyword>
<feature type="transmembrane region" description="Helical" evidence="14">
    <location>
        <begin position="1163"/>
        <end position="1185"/>
    </location>
</feature>
<dbReference type="PANTHER" id="PTHR46513:SF13">
    <property type="entry name" value="EGF-LIKE DOMAIN-CONTAINING PROTEIN"/>
    <property type="match status" value="1"/>
</dbReference>
<feature type="repeat" description="LDL-receptor class B" evidence="13">
    <location>
        <begin position="200"/>
        <end position="244"/>
    </location>
</feature>
<dbReference type="CDD" id="cd00112">
    <property type="entry name" value="LDLa"/>
    <property type="match status" value="1"/>
</dbReference>
<keyword evidence="5 15" id="KW-0732">Signal</keyword>
<feature type="disulfide bond" evidence="12">
    <location>
        <begin position="1134"/>
        <end position="1143"/>
    </location>
</feature>
<dbReference type="CDD" id="cd00054">
    <property type="entry name" value="EGF_CA"/>
    <property type="match status" value="1"/>
</dbReference>
<dbReference type="InterPro" id="IPR001881">
    <property type="entry name" value="EGF-like_Ca-bd_dom"/>
</dbReference>
<keyword evidence="6" id="KW-0677">Repeat</keyword>
<keyword evidence="4 14" id="KW-0812">Transmembrane</keyword>
<dbReference type="FunFam" id="2.120.10.30:FF:000241">
    <property type="entry name" value="Low-density lipoprotein receptor-related protein 6"/>
    <property type="match status" value="1"/>
</dbReference>
<dbReference type="Pfam" id="PF14670">
    <property type="entry name" value="FXa_inhibition"/>
    <property type="match status" value="1"/>
</dbReference>
<dbReference type="GO" id="GO:0017147">
    <property type="term" value="F:Wnt-protein binding"/>
    <property type="evidence" value="ECO:0007669"/>
    <property type="project" value="TreeGrafter"/>
</dbReference>
<dbReference type="Gene3D" id="2.120.10.30">
    <property type="entry name" value="TolB, C-terminal domain"/>
    <property type="match status" value="3"/>
</dbReference>
<dbReference type="Pfam" id="PF12662">
    <property type="entry name" value="cEGF"/>
    <property type="match status" value="1"/>
</dbReference>
<accession>A0AAV2BML7</accession>
<dbReference type="InterPro" id="IPR050778">
    <property type="entry name" value="Cueball_EGF_LRP_Nidogen"/>
</dbReference>
<evidence type="ECO:0000256" key="15">
    <source>
        <dbReference type="SAM" id="SignalP"/>
    </source>
</evidence>
<feature type="repeat" description="LDL-receptor class B" evidence="13">
    <location>
        <begin position="245"/>
        <end position="287"/>
    </location>
</feature>
<dbReference type="GO" id="GO:0005886">
    <property type="term" value="C:plasma membrane"/>
    <property type="evidence" value="ECO:0007669"/>
    <property type="project" value="TreeGrafter"/>
</dbReference>
<keyword evidence="8 14" id="KW-0472">Membrane</keyword>
<dbReference type="Proteomes" id="UP001497382">
    <property type="component" value="Unassembled WGS sequence"/>
</dbReference>
<dbReference type="EMBL" id="CAXIEN010000403">
    <property type="protein sequence ID" value="CAL1296719.1"/>
    <property type="molecule type" value="Genomic_DNA"/>
</dbReference>
<dbReference type="GO" id="GO:0060070">
    <property type="term" value="P:canonical Wnt signaling pathway"/>
    <property type="evidence" value="ECO:0007669"/>
    <property type="project" value="TreeGrafter"/>
</dbReference>
<comment type="subcellular location">
    <subcellularLocation>
        <location evidence="1">Membrane</location>
        <topology evidence="1">Single-pass type I membrane protein</topology>
    </subcellularLocation>
</comment>
<dbReference type="SUPFAM" id="SSF57196">
    <property type="entry name" value="EGF/Laminin"/>
    <property type="match status" value="4"/>
</dbReference>
<dbReference type="FunFam" id="2.10.25.10:FF:000009">
    <property type="entry name" value="Low-density lipoprotein receptor isoform 1"/>
    <property type="match status" value="1"/>
</dbReference>
<keyword evidence="9 12" id="KW-1015">Disulfide bond</keyword>
<dbReference type="Gene3D" id="4.10.400.10">
    <property type="entry name" value="Low-density Lipoprotein Receptor"/>
    <property type="match status" value="1"/>
</dbReference>
<dbReference type="Pfam" id="PF00058">
    <property type="entry name" value="Ldl_recept_b"/>
    <property type="match status" value="2"/>
</dbReference>
<dbReference type="InterPro" id="IPR036055">
    <property type="entry name" value="LDL_receptor-like_sf"/>
</dbReference>
<dbReference type="GO" id="GO:0006897">
    <property type="term" value="P:endocytosis"/>
    <property type="evidence" value="ECO:0007669"/>
    <property type="project" value="UniProtKB-KW"/>
</dbReference>
<name>A0AAV2BML7_9ARAC</name>
<feature type="chain" id="PRO_5043359826" description="EGF-like domain-containing protein" evidence="15">
    <location>
        <begin position="30"/>
        <end position="1239"/>
    </location>
</feature>
<comment type="caution">
    <text evidence="17">The sequence shown here is derived from an EMBL/GenBank/DDBJ whole genome shotgun (WGS) entry which is preliminary data.</text>
</comment>
<dbReference type="PANTHER" id="PTHR46513">
    <property type="entry name" value="VITELLOGENIN RECEPTOR-LIKE PROTEIN-RELATED-RELATED"/>
    <property type="match status" value="1"/>
</dbReference>
<dbReference type="InterPro" id="IPR009030">
    <property type="entry name" value="Growth_fac_rcpt_cys_sf"/>
</dbReference>
<evidence type="ECO:0000256" key="4">
    <source>
        <dbReference type="ARBA" id="ARBA00022692"/>
    </source>
</evidence>
<gene>
    <name evidence="17" type="ORF">LARSCL_LOCUS19912</name>
</gene>
<keyword evidence="18" id="KW-1185">Reference proteome</keyword>
<evidence type="ECO:0000256" key="8">
    <source>
        <dbReference type="ARBA" id="ARBA00023136"/>
    </source>
</evidence>
<dbReference type="GO" id="GO:0042813">
    <property type="term" value="F:Wnt receptor activity"/>
    <property type="evidence" value="ECO:0007669"/>
    <property type="project" value="TreeGrafter"/>
</dbReference>
<dbReference type="InterPro" id="IPR000742">
    <property type="entry name" value="EGF"/>
</dbReference>
<feature type="repeat" description="LDL-receptor class B" evidence="13">
    <location>
        <begin position="113"/>
        <end position="156"/>
    </location>
</feature>
<feature type="disulfide bond" evidence="12">
    <location>
        <begin position="34"/>
        <end position="44"/>
    </location>
</feature>
<dbReference type="InterPro" id="IPR018097">
    <property type="entry name" value="EGF_Ca-bd_CS"/>
</dbReference>
<dbReference type="SMART" id="SM00181">
    <property type="entry name" value="EGF"/>
    <property type="match status" value="7"/>
</dbReference>
<organism evidence="17 18">
    <name type="scientific">Larinioides sclopetarius</name>
    <dbReference type="NCBI Taxonomy" id="280406"/>
    <lineage>
        <taxon>Eukaryota</taxon>
        <taxon>Metazoa</taxon>
        <taxon>Ecdysozoa</taxon>
        <taxon>Arthropoda</taxon>
        <taxon>Chelicerata</taxon>
        <taxon>Arachnida</taxon>
        <taxon>Araneae</taxon>
        <taxon>Araneomorphae</taxon>
        <taxon>Entelegynae</taxon>
        <taxon>Araneoidea</taxon>
        <taxon>Araneidae</taxon>
        <taxon>Larinioides</taxon>
    </lineage>
</organism>
<evidence type="ECO:0000256" key="5">
    <source>
        <dbReference type="ARBA" id="ARBA00022729"/>
    </source>
</evidence>
<dbReference type="SMART" id="SM00135">
    <property type="entry name" value="LY"/>
    <property type="match status" value="12"/>
</dbReference>
<dbReference type="SMART" id="SM00179">
    <property type="entry name" value="EGF_CA"/>
    <property type="match status" value="3"/>
</dbReference>
<proteinExistence type="predicted"/>
<evidence type="ECO:0000256" key="13">
    <source>
        <dbReference type="PROSITE-ProRule" id="PRU00461"/>
    </source>
</evidence>
<evidence type="ECO:0000256" key="3">
    <source>
        <dbReference type="ARBA" id="ARBA00022583"/>
    </source>
</evidence>
<dbReference type="PROSITE" id="PS00010">
    <property type="entry name" value="ASX_HYDROXYL"/>
    <property type="match status" value="1"/>
</dbReference>
<dbReference type="SMART" id="SM00192">
    <property type="entry name" value="LDLa"/>
    <property type="match status" value="1"/>
</dbReference>
<evidence type="ECO:0000256" key="10">
    <source>
        <dbReference type="ARBA" id="ARBA00023170"/>
    </source>
</evidence>
<evidence type="ECO:0000256" key="6">
    <source>
        <dbReference type="ARBA" id="ARBA00022737"/>
    </source>
</evidence>
<reference evidence="17 18" key="1">
    <citation type="submission" date="2024-04" db="EMBL/GenBank/DDBJ databases">
        <authorList>
            <person name="Rising A."/>
            <person name="Reimegard J."/>
            <person name="Sonavane S."/>
            <person name="Akerstrom W."/>
            <person name="Nylinder S."/>
            <person name="Hedman E."/>
            <person name="Kallberg Y."/>
        </authorList>
    </citation>
    <scope>NUCLEOTIDE SEQUENCE [LARGE SCALE GENOMIC DNA]</scope>
</reference>
<evidence type="ECO:0000256" key="12">
    <source>
        <dbReference type="PROSITE-ProRule" id="PRU00076"/>
    </source>
</evidence>
<keyword evidence="2 12" id="KW-0245">EGF-like domain</keyword>
<feature type="signal peptide" evidence="15">
    <location>
        <begin position="1"/>
        <end position="29"/>
    </location>
</feature>
<dbReference type="InterPro" id="IPR002172">
    <property type="entry name" value="LDrepeatLR_classA_rpt"/>
</dbReference>
<dbReference type="InterPro" id="IPR000152">
    <property type="entry name" value="EGF-type_Asp/Asn_hydroxyl_site"/>
</dbReference>
<dbReference type="PROSITE" id="PS50026">
    <property type="entry name" value="EGF_3"/>
    <property type="match status" value="2"/>
</dbReference>
<dbReference type="PROSITE" id="PS50068">
    <property type="entry name" value="LDLRA_2"/>
    <property type="match status" value="1"/>
</dbReference>